<keyword evidence="1" id="KW-0805">Transcription regulation</keyword>
<dbReference type="Proteomes" id="UP000295678">
    <property type="component" value="Unassembled WGS sequence"/>
</dbReference>
<dbReference type="PANTHER" id="PTHR30055:SF220">
    <property type="entry name" value="TETR-FAMILY REGULATORY PROTEIN"/>
    <property type="match status" value="1"/>
</dbReference>
<comment type="caution">
    <text evidence="7">The sequence shown here is derived from an EMBL/GenBank/DDBJ whole genome shotgun (WGS) entry which is preliminary data.</text>
</comment>
<name>A0A4R3MJB5_9HYPH</name>
<sequence>MRHGPTPGAAPGSEGQGGSPWLARRRGYHHGNLAEALIEAARRLIAEHGPAGFSLKDAAKLAGVSPAAPYRHFKDRAALIAAVSDRGFDLFAERLRTAAASAADPATAFNRLGEAYLAFAAEEPGYYAAMFDAGGAVRADNDAGAGAFRILVDGLVRAYGADAFGGTDPRLVALQVWALSHGVATLAAAGRLPHGPGVPTAAEVLSRGVEALVRGACTPAPAGSERDGPAA</sequence>
<dbReference type="InterPro" id="IPR009057">
    <property type="entry name" value="Homeodomain-like_sf"/>
</dbReference>
<evidence type="ECO:0000256" key="1">
    <source>
        <dbReference type="ARBA" id="ARBA00023015"/>
    </source>
</evidence>
<dbReference type="Pfam" id="PF13305">
    <property type="entry name" value="TetR_C_33"/>
    <property type="match status" value="1"/>
</dbReference>
<evidence type="ECO:0000256" key="5">
    <source>
        <dbReference type="SAM" id="MobiDB-lite"/>
    </source>
</evidence>
<evidence type="ECO:0000256" key="4">
    <source>
        <dbReference type="PROSITE-ProRule" id="PRU00335"/>
    </source>
</evidence>
<feature type="DNA-binding region" description="H-T-H motif" evidence="4">
    <location>
        <begin position="54"/>
        <end position="73"/>
    </location>
</feature>
<proteinExistence type="predicted"/>
<dbReference type="InterPro" id="IPR050109">
    <property type="entry name" value="HTH-type_TetR-like_transc_reg"/>
</dbReference>
<gene>
    <name evidence="7" type="ORF">EDC22_101351</name>
</gene>
<keyword evidence="2 4" id="KW-0238">DNA-binding</keyword>
<evidence type="ECO:0000256" key="2">
    <source>
        <dbReference type="ARBA" id="ARBA00023125"/>
    </source>
</evidence>
<dbReference type="InterPro" id="IPR036271">
    <property type="entry name" value="Tet_transcr_reg_TetR-rel_C_sf"/>
</dbReference>
<dbReference type="Gene3D" id="1.10.357.10">
    <property type="entry name" value="Tetracycline Repressor, domain 2"/>
    <property type="match status" value="1"/>
</dbReference>
<dbReference type="PANTHER" id="PTHR30055">
    <property type="entry name" value="HTH-TYPE TRANSCRIPTIONAL REGULATOR RUTR"/>
    <property type="match status" value="1"/>
</dbReference>
<dbReference type="PROSITE" id="PS50977">
    <property type="entry name" value="HTH_TETR_2"/>
    <property type="match status" value="1"/>
</dbReference>
<evidence type="ECO:0000313" key="8">
    <source>
        <dbReference type="Proteomes" id="UP000295678"/>
    </source>
</evidence>
<dbReference type="InterPro" id="IPR025996">
    <property type="entry name" value="MT1864/Rv1816-like_C"/>
</dbReference>
<dbReference type="PRINTS" id="PR00455">
    <property type="entry name" value="HTHTETR"/>
</dbReference>
<evidence type="ECO:0000313" key="7">
    <source>
        <dbReference type="EMBL" id="TCT13484.1"/>
    </source>
</evidence>
<keyword evidence="8" id="KW-1185">Reference proteome</keyword>
<evidence type="ECO:0000259" key="6">
    <source>
        <dbReference type="PROSITE" id="PS50977"/>
    </source>
</evidence>
<dbReference type="RefSeq" id="WP_132804869.1">
    <property type="nucleotide sequence ID" value="NZ_SMAK01000001.1"/>
</dbReference>
<evidence type="ECO:0000256" key="3">
    <source>
        <dbReference type="ARBA" id="ARBA00023163"/>
    </source>
</evidence>
<dbReference type="GO" id="GO:0000976">
    <property type="term" value="F:transcription cis-regulatory region binding"/>
    <property type="evidence" value="ECO:0007669"/>
    <property type="project" value="TreeGrafter"/>
</dbReference>
<dbReference type="InterPro" id="IPR001647">
    <property type="entry name" value="HTH_TetR"/>
</dbReference>
<dbReference type="AlphaFoldDB" id="A0A4R3MJB5"/>
<keyword evidence="3" id="KW-0804">Transcription</keyword>
<accession>A0A4R3MJB5</accession>
<dbReference type="Pfam" id="PF00440">
    <property type="entry name" value="TetR_N"/>
    <property type="match status" value="1"/>
</dbReference>
<dbReference type="SUPFAM" id="SSF48498">
    <property type="entry name" value="Tetracyclin repressor-like, C-terminal domain"/>
    <property type="match status" value="1"/>
</dbReference>
<dbReference type="GO" id="GO:0003700">
    <property type="term" value="F:DNA-binding transcription factor activity"/>
    <property type="evidence" value="ECO:0007669"/>
    <property type="project" value="TreeGrafter"/>
</dbReference>
<reference evidence="7 8" key="1">
    <citation type="submission" date="2019-03" db="EMBL/GenBank/DDBJ databases">
        <title>Genomic Encyclopedia of Type Strains, Phase IV (KMG-IV): sequencing the most valuable type-strain genomes for metagenomic binning, comparative biology and taxonomic classification.</title>
        <authorList>
            <person name="Goeker M."/>
        </authorList>
    </citation>
    <scope>NUCLEOTIDE SEQUENCE [LARGE SCALE GENOMIC DNA]</scope>
    <source>
        <strain evidence="7 8">DSM 19345</strain>
    </source>
</reference>
<dbReference type="SUPFAM" id="SSF46689">
    <property type="entry name" value="Homeodomain-like"/>
    <property type="match status" value="1"/>
</dbReference>
<dbReference type="OrthoDB" id="7056813at2"/>
<organism evidence="7 8">
    <name type="scientific">Tepidamorphus gemmatus</name>
    <dbReference type="NCBI Taxonomy" id="747076"/>
    <lineage>
        <taxon>Bacteria</taxon>
        <taxon>Pseudomonadati</taxon>
        <taxon>Pseudomonadota</taxon>
        <taxon>Alphaproteobacteria</taxon>
        <taxon>Hyphomicrobiales</taxon>
        <taxon>Tepidamorphaceae</taxon>
        <taxon>Tepidamorphus</taxon>
    </lineage>
</organism>
<feature type="region of interest" description="Disordered" evidence="5">
    <location>
        <begin position="1"/>
        <end position="24"/>
    </location>
</feature>
<protein>
    <submittedName>
        <fullName evidence="7">TetR family transcriptional regulator</fullName>
    </submittedName>
</protein>
<dbReference type="EMBL" id="SMAK01000001">
    <property type="protein sequence ID" value="TCT13484.1"/>
    <property type="molecule type" value="Genomic_DNA"/>
</dbReference>
<feature type="domain" description="HTH tetR-type" evidence="6">
    <location>
        <begin position="31"/>
        <end position="91"/>
    </location>
</feature>